<dbReference type="PRINTS" id="PR00778">
    <property type="entry name" value="HTHARSR"/>
</dbReference>
<evidence type="ECO:0000256" key="3">
    <source>
        <dbReference type="ARBA" id="ARBA00023163"/>
    </source>
</evidence>
<dbReference type="Proteomes" id="UP000062260">
    <property type="component" value="Chromosome"/>
</dbReference>
<dbReference type="InterPro" id="IPR001845">
    <property type="entry name" value="HTH_ArsR_DNA-bd_dom"/>
</dbReference>
<dbReference type="CDD" id="cd00090">
    <property type="entry name" value="HTH_ARSR"/>
    <property type="match status" value="1"/>
</dbReference>
<evidence type="ECO:0000256" key="2">
    <source>
        <dbReference type="ARBA" id="ARBA00023125"/>
    </source>
</evidence>
<evidence type="ECO:0000313" key="5">
    <source>
        <dbReference type="Proteomes" id="UP000062260"/>
    </source>
</evidence>
<dbReference type="InterPro" id="IPR036390">
    <property type="entry name" value="WH_DNA-bd_sf"/>
</dbReference>
<dbReference type="InterPro" id="IPR051011">
    <property type="entry name" value="Metal_resp_trans_reg"/>
</dbReference>
<keyword evidence="5" id="KW-1185">Reference proteome</keyword>
<dbReference type="InterPro" id="IPR011991">
    <property type="entry name" value="ArsR-like_HTH"/>
</dbReference>
<gene>
    <name evidence="4" type="ORF">AWM75_03325</name>
</gene>
<dbReference type="PANTHER" id="PTHR43132">
    <property type="entry name" value="ARSENICAL RESISTANCE OPERON REPRESSOR ARSR-RELATED"/>
    <property type="match status" value="1"/>
</dbReference>
<evidence type="ECO:0000313" key="4">
    <source>
        <dbReference type="EMBL" id="AMB99090.1"/>
    </source>
</evidence>
<dbReference type="Pfam" id="PF01022">
    <property type="entry name" value="HTH_5"/>
    <property type="match status" value="1"/>
</dbReference>
<dbReference type="STRING" id="128944.AWM75_03325"/>
<dbReference type="SMART" id="SM00418">
    <property type="entry name" value="HTH_ARSR"/>
    <property type="match status" value="1"/>
</dbReference>
<name>A0A0X8FKP8_9LACT</name>
<reference evidence="5" key="2">
    <citation type="submission" date="2016-01" db="EMBL/GenBank/DDBJ databases">
        <title>Six Aerococcus type strain genome sequencing and assembly using PacBio and Illumina Hiseq.</title>
        <authorList>
            <person name="Carkaci D."/>
            <person name="Dargis R."/>
            <person name="Nielsen X.C."/>
            <person name="Skovgaard O."/>
            <person name="Fuursted K."/>
            <person name="Christensen J.J."/>
        </authorList>
    </citation>
    <scope>NUCLEOTIDE SEQUENCE [LARGE SCALE GENOMIC DNA]</scope>
    <source>
        <strain evidence="5">CCUG42038B</strain>
    </source>
</reference>
<evidence type="ECO:0000256" key="1">
    <source>
        <dbReference type="ARBA" id="ARBA00023015"/>
    </source>
</evidence>
<keyword evidence="2" id="KW-0238">DNA-binding</keyword>
<dbReference type="NCBIfam" id="NF033788">
    <property type="entry name" value="HTH_metalloreg"/>
    <property type="match status" value="1"/>
</dbReference>
<organism evidence="4 5">
    <name type="scientific">Aerococcus urinaehominis</name>
    <dbReference type="NCBI Taxonomy" id="128944"/>
    <lineage>
        <taxon>Bacteria</taxon>
        <taxon>Bacillati</taxon>
        <taxon>Bacillota</taxon>
        <taxon>Bacilli</taxon>
        <taxon>Lactobacillales</taxon>
        <taxon>Aerococcaceae</taxon>
        <taxon>Aerococcus</taxon>
    </lineage>
</organism>
<keyword evidence="1" id="KW-0805">Transcription regulation</keyword>
<dbReference type="RefSeq" id="WP_067978194.1">
    <property type="nucleotide sequence ID" value="NZ_CP014163.1"/>
</dbReference>
<keyword evidence="3" id="KW-0804">Transcription</keyword>
<dbReference type="Gene3D" id="1.10.10.10">
    <property type="entry name" value="Winged helix-like DNA-binding domain superfamily/Winged helix DNA-binding domain"/>
    <property type="match status" value="1"/>
</dbReference>
<accession>A0A0X8FKP8</accession>
<dbReference type="AlphaFoldDB" id="A0A0X8FKP8"/>
<dbReference type="GO" id="GO:0003700">
    <property type="term" value="F:DNA-binding transcription factor activity"/>
    <property type="evidence" value="ECO:0007669"/>
    <property type="project" value="InterPro"/>
</dbReference>
<dbReference type="SUPFAM" id="SSF46785">
    <property type="entry name" value="Winged helix' DNA-binding domain"/>
    <property type="match status" value="1"/>
</dbReference>
<proteinExistence type="predicted"/>
<dbReference type="GO" id="GO:0003677">
    <property type="term" value="F:DNA binding"/>
    <property type="evidence" value="ECO:0007669"/>
    <property type="project" value="UniProtKB-KW"/>
</dbReference>
<protein>
    <submittedName>
        <fullName evidence="4">ArsR family transcriptional regulator</fullName>
    </submittedName>
</protein>
<dbReference type="InterPro" id="IPR036388">
    <property type="entry name" value="WH-like_DNA-bd_sf"/>
</dbReference>
<dbReference type="OrthoDB" id="9794330at2"/>
<dbReference type="PROSITE" id="PS50987">
    <property type="entry name" value="HTH_ARSR_2"/>
    <property type="match status" value="1"/>
</dbReference>
<reference evidence="4 5" key="1">
    <citation type="journal article" date="2016" name="Genome Announc.">
        <title>Complete Genome Sequences of Aerococcus christensenii CCUG 28831T, Aerococcus sanguinicola CCUG 43001T, Aerococcus urinae CCUG 36881T, Aerococcus urinaeequi CCUG 28094T, Aerococcus urinaehominis CCUG 42038 BT, and Aerococcus viridans CCUG 4311T.</title>
        <authorList>
            <person name="Carkaci D."/>
            <person name="Dargis R."/>
            <person name="Nielsen X.C."/>
            <person name="Skovgaard O."/>
            <person name="Fuursted K."/>
            <person name="Christensen J.J."/>
        </authorList>
    </citation>
    <scope>NUCLEOTIDE SEQUENCE [LARGE SCALE GENOMIC DNA]</scope>
    <source>
        <strain evidence="4 5">CCUG42038B</strain>
    </source>
</reference>
<dbReference type="EMBL" id="CP014163">
    <property type="protein sequence ID" value="AMB99090.1"/>
    <property type="molecule type" value="Genomic_DNA"/>
</dbReference>
<sequence length="95" mass="11017">MVTANEIEEMSRLFKMVSYPSRVAILFLLKEGPHSVNQLVEGLDMEQSAVSHQLRLLKDARLVKSHREGKSQIYELDDLHVFSILEQSLTHIRER</sequence>
<dbReference type="PANTHER" id="PTHR43132:SF6">
    <property type="entry name" value="HTH-TYPE TRANSCRIPTIONAL REPRESSOR CZRA"/>
    <property type="match status" value="1"/>
</dbReference>
<dbReference type="KEGG" id="auh:AWM75_03325"/>